<dbReference type="RefSeq" id="WP_369169141.1">
    <property type="nucleotide sequence ID" value="NZ_CP163439.1"/>
</dbReference>
<evidence type="ECO:0000313" key="1">
    <source>
        <dbReference type="EMBL" id="XDQ34548.1"/>
    </source>
</evidence>
<sequence>MALLDSAAATAGLDREAWVTQEGGDSLFAVLPADASEPALVDDFMRALDAGLRAFNVGQGQRPWLRLRAAVHSARPRWAPTASPSRALVRRGLDG</sequence>
<accession>A0AB39PXL9</accession>
<reference evidence="1" key="1">
    <citation type="submission" date="2024-07" db="EMBL/GenBank/DDBJ databases">
        <authorList>
            <person name="Yu S.T."/>
        </authorList>
    </citation>
    <scope>NUCLEOTIDE SEQUENCE</scope>
    <source>
        <strain evidence="1">R28</strain>
    </source>
</reference>
<dbReference type="AlphaFoldDB" id="A0AB39PXL9"/>
<gene>
    <name evidence="1" type="ORF">AB5J49_15020</name>
</gene>
<name>A0AB39PXL9_9ACTN</name>
<organism evidence="1">
    <name type="scientific">Streptomyces sp. R28</name>
    <dbReference type="NCBI Taxonomy" id="3238628"/>
    <lineage>
        <taxon>Bacteria</taxon>
        <taxon>Bacillati</taxon>
        <taxon>Actinomycetota</taxon>
        <taxon>Actinomycetes</taxon>
        <taxon>Kitasatosporales</taxon>
        <taxon>Streptomycetaceae</taxon>
        <taxon>Streptomyces</taxon>
    </lineage>
</organism>
<dbReference type="EMBL" id="CP163439">
    <property type="protein sequence ID" value="XDQ34548.1"/>
    <property type="molecule type" value="Genomic_DNA"/>
</dbReference>
<proteinExistence type="predicted"/>
<evidence type="ECO:0008006" key="2">
    <source>
        <dbReference type="Google" id="ProtNLM"/>
    </source>
</evidence>
<protein>
    <recommendedName>
        <fullName evidence="2">GGDEF domain-containing protein</fullName>
    </recommendedName>
</protein>